<dbReference type="AlphaFoldDB" id="A0A6P1VX69"/>
<reference evidence="1 2" key="1">
    <citation type="submission" date="2019-11" db="EMBL/GenBank/DDBJ databases">
        <title>Spirosoma endbachense sp. nov., isolated from a natural salt meadow.</title>
        <authorList>
            <person name="Rojas J."/>
            <person name="Ambika Manirajan B."/>
            <person name="Ratering S."/>
            <person name="Suarez C."/>
            <person name="Geissler-Plaum R."/>
            <person name="Schnell S."/>
        </authorList>
    </citation>
    <scope>NUCLEOTIDE SEQUENCE [LARGE SCALE GENOMIC DNA]</scope>
    <source>
        <strain evidence="1 2">I-24</strain>
    </source>
</reference>
<keyword evidence="2" id="KW-1185">Reference proteome</keyword>
<accession>A0A6P1VX69</accession>
<gene>
    <name evidence="1" type="ORF">GJR95_19065</name>
</gene>
<dbReference type="RefSeq" id="WP_162387392.1">
    <property type="nucleotide sequence ID" value="NZ_CP045997.1"/>
</dbReference>
<name>A0A6P1VX69_9BACT</name>
<sequence>MPFHTLYTLLLEVWHTPIQAQSISSTDFASMALFPRQNDLRNTLNLSGIWQFRKDSLEAGVKENWQNGRNETHSGGVNYKGVFTRDRKLPRFSCVHSGRIKRNPANSFFSPSKPSGCVSLPPDFLPISIQ</sequence>
<dbReference type="EMBL" id="CP045997">
    <property type="protein sequence ID" value="QHV96978.1"/>
    <property type="molecule type" value="Genomic_DNA"/>
</dbReference>
<dbReference type="KEGG" id="senf:GJR95_19065"/>
<evidence type="ECO:0000313" key="1">
    <source>
        <dbReference type="EMBL" id="QHV96978.1"/>
    </source>
</evidence>
<proteinExistence type="predicted"/>
<dbReference type="Proteomes" id="UP000464577">
    <property type="component" value="Chromosome"/>
</dbReference>
<protein>
    <submittedName>
        <fullName evidence="1">Uncharacterized protein</fullName>
    </submittedName>
</protein>
<evidence type="ECO:0000313" key="2">
    <source>
        <dbReference type="Proteomes" id="UP000464577"/>
    </source>
</evidence>
<organism evidence="1 2">
    <name type="scientific">Spirosoma endbachense</name>
    <dbReference type="NCBI Taxonomy" id="2666025"/>
    <lineage>
        <taxon>Bacteria</taxon>
        <taxon>Pseudomonadati</taxon>
        <taxon>Bacteroidota</taxon>
        <taxon>Cytophagia</taxon>
        <taxon>Cytophagales</taxon>
        <taxon>Cytophagaceae</taxon>
        <taxon>Spirosoma</taxon>
    </lineage>
</organism>